<gene>
    <name evidence="1" type="ORF">Mal52_62190</name>
</gene>
<proteinExistence type="predicted"/>
<keyword evidence="2" id="KW-1185">Reference proteome</keyword>
<sequence length="44" mass="4905">MQVLVRFLMRTLIVKQKIEGATGLTSVSQVSHTREIALAPEHQS</sequence>
<dbReference type="EMBL" id="CP036276">
    <property type="protein sequence ID" value="QDU47684.1"/>
    <property type="molecule type" value="Genomic_DNA"/>
</dbReference>
<reference evidence="1 2" key="1">
    <citation type="submission" date="2019-02" db="EMBL/GenBank/DDBJ databases">
        <title>Deep-cultivation of Planctomycetes and their phenomic and genomic characterization uncovers novel biology.</title>
        <authorList>
            <person name="Wiegand S."/>
            <person name="Jogler M."/>
            <person name="Boedeker C."/>
            <person name="Pinto D."/>
            <person name="Vollmers J."/>
            <person name="Rivas-Marin E."/>
            <person name="Kohn T."/>
            <person name="Peeters S.H."/>
            <person name="Heuer A."/>
            <person name="Rast P."/>
            <person name="Oberbeckmann S."/>
            <person name="Bunk B."/>
            <person name="Jeske O."/>
            <person name="Meyerdierks A."/>
            <person name="Storesund J.E."/>
            <person name="Kallscheuer N."/>
            <person name="Luecker S."/>
            <person name="Lage O.M."/>
            <person name="Pohl T."/>
            <person name="Merkel B.J."/>
            <person name="Hornburger P."/>
            <person name="Mueller R.-W."/>
            <person name="Bruemmer F."/>
            <person name="Labrenz M."/>
            <person name="Spormann A.M."/>
            <person name="Op den Camp H."/>
            <person name="Overmann J."/>
            <person name="Amann R."/>
            <person name="Jetten M.S.M."/>
            <person name="Mascher T."/>
            <person name="Medema M.H."/>
            <person name="Devos D.P."/>
            <person name="Kaster A.-K."/>
            <person name="Ovreas L."/>
            <person name="Rohde M."/>
            <person name="Galperin M.Y."/>
            <person name="Jogler C."/>
        </authorList>
    </citation>
    <scope>NUCLEOTIDE SEQUENCE [LARGE SCALE GENOMIC DNA]</scope>
    <source>
        <strain evidence="1 2">Mal52</strain>
    </source>
</reference>
<accession>A0A517ZYW9</accession>
<evidence type="ECO:0000313" key="2">
    <source>
        <dbReference type="Proteomes" id="UP000319383"/>
    </source>
</evidence>
<evidence type="ECO:0000313" key="1">
    <source>
        <dbReference type="EMBL" id="QDU47684.1"/>
    </source>
</evidence>
<dbReference type="AlphaFoldDB" id="A0A517ZYW9"/>
<dbReference type="KEGG" id="sdyn:Mal52_62190"/>
<dbReference type="Proteomes" id="UP000319383">
    <property type="component" value="Chromosome"/>
</dbReference>
<organism evidence="1 2">
    <name type="scientific">Symmachiella dynata</name>
    <dbReference type="NCBI Taxonomy" id="2527995"/>
    <lineage>
        <taxon>Bacteria</taxon>
        <taxon>Pseudomonadati</taxon>
        <taxon>Planctomycetota</taxon>
        <taxon>Planctomycetia</taxon>
        <taxon>Planctomycetales</taxon>
        <taxon>Planctomycetaceae</taxon>
        <taxon>Symmachiella</taxon>
    </lineage>
</organism>
<protein>
    <submittedName>
        <fullName evidence="1">Uncharacterized protein</fullName>
    </submittedName>
</protein>
<name>A0A517ZYW9_9PLAN</name>